<feature type="domain" description="Membrane insertase YidC/Oxa/ALB C-terminal" evidence="9">
    <location>
        <begin position="156"/>
        <end position="341"/>
    </location>
</feature>
<feature type="region of interest" description="Disordered" evidence="7">
    <location>
        <begin position="360"/>
        <end position="450"/>
    </location>
</feature>
<evidence type="ECO:0000256" key="2">
    <source>
        <dbReference type="ARBA" id="ARBA00010583"/>
    </source>
</evidence>
<feature type="compositionally biased region" description="Pro residues" evidence="7">
    <location>
        <begin position="45"/>
        <end position="57"/>
    </location>
</feature>
<keyword evidence="3 6" id="KW-0812">Transmembrane</keyword>
<dbReference type="eggNOG" id="KOG1239">
    <property type="taxonomic scope" value="Eukaryota"/>
</dbReference>
<evidence type="ECO:0000313" key="11">
    <source>
        <dbReference type="Proteomes" id="UP000032180"/>
    </source>
</evidence>
<dbReference type="HOGENOM" id="CLU_608860_0_0_1"/>
<evidence type="ECO:0000256" key="6">
    <source>
        <dbReference type="RuleBase" id="RU003945"/>
    </source>
</evidence>
<reference evidence="10" key="3">
    <citation type="submission" date="2015-04" db="UniProtKB">
        <authorList>
            <consortium name="EnsemblPlants"/>
        </authorList>
    </citation>
    <scope>IDENTIFICATION</scope>
</reference>
<feature type="region of interest" description="Disordered" evidence="7">
    <location>
        <begin position="28"/>
        <end position="62"/>
    </location>
</feature>
<feature type="compositionally biased region" description="Basic and acidic residues" evidence="7">
    <location>
        <begin position="410"/>
        <end position="434"/>
    </location>
</feature>
<dbReference type="PANTHER" id="PTHR12428:SF68">
    <property type="match status" value="1"/>
</dbReference>
<sequence>MAFAAAAAARRSLASRFSNHLTRRLHPALPHLLPSGDDPRDQSPLSPPPGPQSPRFPLPESSRTPKTLLPLLPFGTHLAGPPRRGFSSASSSPSGAGFDVSTVLSDATDAAAAVAASATPGSFPSEVALAVEGSSLSTTAVQYLIDAVHSCTGLNWWLSIALSTVVLRCTLFPLSIMTMRGVLGMKQEILEVAKLMKSANNEETTNKAADGVIHLLKRLGLPCFVTILSPYSFMTLYFAISNMVEKVPSLKEGGAFWFTDLTTPDALYIFPVMTSLFLVIGLEFSSHYRKTPLSKEEKIAMHIMRTSFLLTAPLTAMLPQAFSCYFVTWSITGLVHRIVIRQPAVKKLLFGDLTKPTGLQSDGSKGTAAEDSTERTKATDASDCDSMERTKATHASVLSSDGSKGPAAKDSPRPIERTKATTDASVHRTERTKTSDASAHTRLRPKICTR</sequence>
<keyword evidence="11" id="KW-1185">Reference proteome</keyword>
<dbReference type="Proteomes" id="UP000032180">
    <property type="component" value="Chromosome 10"/>
</dbReference>
<dbReference type="PANTHER" id="PTHR12428">
    <property type="entry name" value="OXA1"/>
    <property type="match status" value="1"/>
</dbReference>
<dbReference type="InterPro" id="IPR028055">
    <property type="entry name" value="YidC/Oxa/ALB_C"/>
</dbReference>
<dbReference type="CDD" id="cd20069">
    <property type="entry name" value="5TM_Oxa1-like"/>
    <property type="match status" value="1"/>
</dbReference>
<reference evidence="11" key="2">
    <citation type="submission" date="2013-12" db="EMBL/GenBank/DDBJ databases">
        <authorList>
            <person name="Yu Y."/>
            <person name="Lee S."/>
            <person name="de Baynast K."/>
            <person name="Wissotski M."/>
            <person name="Liu L."/>
            <person name="Talag J."/>
            <person name="Goicoechea J."/>
            <person name="Angelova A."/>
            <person name="Jetty R."/>
            <person name="Kudrna D."/>
            <person name="Golser W."/>
            <person name="Rivera L."/>
            <person name="Zhang J."/>
            <person name="Wing R."/>
        </authorList>
    </citation>
    <scope>NUCLEOTIDE SEQUENCE</scope>
</reference>
<dbReference type="Pfam" id="PF02096">
    <property type="entry name" value="60KD_IMP"/>
    <property type="match status" value="1"/>
</dbReference>
<comment type="similarity">
    <text evidence="2">Belongs to the OXA1/ALB3/YidC (TC 2.A.9.2) family.</text>
</comment>
<keyword evidence="4 8" id="KW-1133">Transmembrane helix</keyword>
<dbReference type="Gramene" id="LPERR10G12320.3">
    <property type="protein sequence ID" value="LPERR10G12320.3"/>
    <property type="gene ID" value="LPERR10G12320"/>
</dbReference>
<evidence type="ECO:0000256" key="1">
    <source>
        <dbReference type="ARBA" id="ARBA00004141"/>
    </source>
</evidence>
<accession>A0A0D9XLN3</accession>
<name>A0A0D9XLN3_9ORYZ</name>
<keyword evidence="5 8" id="KW-0472">Membrane</keyword>
<evidence type="ECO:0000256" key="5">
    <source>
        <dbReference type="ARBA" id="ARBA00023136"/>
    </source>
</evidence>
<feature type="transmembrane region" description="Helical" evidence="8">
    <location>
        <begin position="307"/>
        <end position="331"/>
    </location>
</feature>
<reference evidence="10 11" key="1">
    <citation type="submission" date="2012-08" db="EMBL/GenBank/DDBJ databases">
        <title>Oryza genome evolution.</title>
        <authorList>
            <person name="Wing R.A."/>
        </authorList>
    </citation>
    <scope>NUCLEOTIDE SEQUENCE</scope>
</reference>
<dbReference type="EnsemblPlants" id="LPERR10G12320.3">
    <property type="protein sequence ID" value="LPERR10G12320.3"/>
    <property type="gene ID" value="LPERR10G12320"/>
</dbReference>
<feature type="transmembrane region" description="Helical" evidence="8">
    <location>
        <begin position="219"/>
        <end position="240"/>
    </location>
</feature>
<evidence type="ECO:0000313" key="10">
    <source>
        <dbReference type="EnsemblPlants" id="LPERR10G12320.3"/>
    </source>
</evidence>
<dbReference type="AlphaFoldDB" id="A0A0D9XLN3"/>
<proteinExistence type="inferred from homology"/>
<organism evidence="10 11">
    <name type="scientific">Leersia perrieri</name>
    <dbReference type="NCBI Taxonomy" id="77586"/>
    <lineage>
        <taxon>Eukaryota</taxon>
        <taxon>Viridiplantae</taxon>
        <taxon>Streptophyta</taxon>
        <taxon>Embryophyta</taxon>
        <taxon>Tracheophyta</taxon>
        <taxon>Spermatophyta</taxon>
        <taxon>Magnoliopsida</taxon>
        <taxon>Liliopsida</taxon>
        <taxon>Poales</taxon>
        <taxon>Poaceae</taxon>
        <taxon>BOP clade</taxon>
        <taxon>Oryzoideae</taxon>
        <taxon>Oryzeae</taxon>
        <taxon>Oryzinae</taxon>
        <taxon>Leersia</taxon>
    </lineage>
</organism>
<feature type="compositionally biased region" description="Basic and acidic residues" evidence="7">
    <location>
        <begin position="372"/>
        <end position="391"/>
    </location>
</feature>
<comment type="subcellular location">
    <subcellularLocation>
        <location evidence="1 6">Membrane</location>
        <topology evidence="1 6">Multi-pass membrane protein</topology>
    </subcellularLocation>
</comment>
<dbReference type="STRING" id="77586.A0A0D9XLN3"/>
<feature type="transmembrane region" description="Helical" evidence="8">
    <location>
        <begin position="266"/>
        <end position="286"/>
    </location>
</feature>
<feature type="compositionally biased region" description="Basic residues" evidence="7">
    <location>
        <begin position="441"/>
        <end position="450"/>
    </location>
</feature>
<evidence type="ECO:0000256" key="8">
    <source>
        <dbReference type="SAM" id="Phobius"/>
    </source>
</evidence>
<comment type="similarity">
    <text evidence="6">Belongs to the OXA1/ALB3/YidC family.</text>
</comment>
<evidence type="ECO:0000256" key="7">
    <source>
        <dbReference type="SAM" id="MobiDB-lite"/>
    </source>
</evidence>
<evidence type="ECO:0000259" key="9">
    <source>
        <dbReference type="Pfam" id="PF02096"/>
    </source>
</evidence>
<evidence type="ECO:0000256" key="3">
    <source>
        <dbReference type="ARBA" id="ARBA00022692"/>
    </source>
</evidence>
<dbReference type="GO" id="GO:0032977">
    <property type="term" value="F:membrane insertase activity"/>
    <property type="evidence" value="ECO:0007669"/>
    <property type="project" value="InterPro"/>
</dbReference>
<dbReference type="InterPro" id="IPR001708">
    <property type="entry name" value="YidC/ALB3/OXA1/COX18"/>
</dbReference>
<dbReference type="GO" id="GO:0005743">
    <property type="term" value="C:mitochondrial inner membrane"/>
    <property type="evidence" value="ECO:0007669"/>
    <property type="project" value="TreeGrafter"/>
</dbReference>
<protein>
    <recommendedName>
        <fullName evidence="9">Membrane insertase YidC/Oxa/ALB C-terminal domain-containing protein</fullName>
    </recommendedName>
</protein>
<evidence type="ECO:0000256" key="4">
    <source>
        <dbReference type="ARBA" id="ARBA00022989"/>
    </source>
</evidence>
<dbReference type="GO" id="GO:0032979">
    <property type="term" value="P:protein insertion into mitochondrial inner membrane from matrix"/>
    <property type="evidence" value="ECO:0007669"/>
    <property type="project" value="TreeGrafter"/>
</dbReference>